<dbReference type="CDD" id="cd17932">
    <property type="entry name" value="DEXQc_UvrD"/>
    <property type="match status" value="1"/>
</dbReference>
<dbReference type="InterPro" id="IPR027417">
    <property type="entry name" value="P-loop_NTPase"/>
</dbReference>
<feature type="domain" description="UvrD-like helicase ATP-binding" evidence="13">
    <location>
        <begin position="10"/>
        <end position="286"/>
    </location>
</feature>
<feature type="binding site" evidence="12">
    <location>
        <begin position="31"/>
        <end position="38"/>
    </location>
    <ligand>
        <name>ATP</name>
        <dbReference type="ChEBI" id="CHEBI:30616"/>
    </ligand>
</feature>
<evidence type="ECO:0000256" key="11">
    <source>
        <dbReference type="ARBA" id="ARBA00048988"/>
    </source>
</evidence>
<comment type="catalytic activity">
    <reaction evidence="11">
        <text>ATP + H2O = ADP + phosphate + H(+)</text>
        <dbReference type="Rhea" id="RHEA:13065"/>
        <dbReference type="ChEBI" id="CHEBI:15377"/>
        <dbReference type="ChEBI" id="CHEBI:15378"/>
        <dbReference type="ChEBI" id="CHEBI:30616"/>
        <dbReference type="ChEBI" id="CHEBI:43474"/>
        <dbReference type="ChEBI" id="CHEBI:456216"/>
        <dbReference type="EC" id="5.6.2.4"/>
    </reaction>
</comment>
<keyword evidence="3 12" id="KW-0378">Hydrolase</keyword>
<dbReference type="Gene3D" id="1.10.10.160">
    <property type="match status" value="1"/>
</dbReference>
<evidence type="ECO:0000313" key="15">
    <source>
        <dbReference type="Proteomes" id="UP000256345"/>
    </source>
</evidence>
<evidence type="ECO:0000256" key="1">
    <source>
        <dbReference type="ARBA" id="ARBA00009922"/>
    </source>
</evidence>
<dbReference type="EMBL" id="QUMU01000011">
    <property type="protein sequence ID" value="REG26588.1"/>
    <property type="molecule type" value="Genomic_DNA"/>
</dbReference>
<keyword evidence="4 12" id="KW-0347">Helicase</keyword>
<proteinExistence type="inferred from homology"/>
<comment type="catalytic activity">
    <reaction evidence="8">
        <text>Couples ATP hydrolysis with the unwinding of duplex DNA by translocating in the 3'-5' direction.</text>
        <dbReference type="EC" id="5.6.2.4"/>
    </reaction>
</comment>
<dbReference type="InterPro" id="IPR000212">
    <property type="entry name" value="DNA_helicase_UvrD/REP"/>
</dbReference>
<evidence type="ECO:0000256" key="6">
    <source>
        <dbReference type="ARBA" id="ARBA00023125"/>
    </source>
</evidence>
<evidence type="ECO:0000256" key="12">
    <source>
        <dbReference type="PROSITE-ProRule" id="PRU00560"/>
    </source>
</evidence>
<dbReference type="InterPro" id="IPR014017">
    <property type="entry name" value="DNA_helicase_UvrD-like_C"/>
</dbReference>
<evidence type="ECO:0000256" key="4">
    <source>
        <dbReference type="ARBA" id="ARBA00022806"/>
    </source>
</evidence>
<dbReference type="Gene3D" id="3.40.50.300">
    <property type="entry name" value="P-loop containing nucleotide triphosphate hydrolases"/>
    <property type="match status" value="2"/>
</dbReference>
<evidence type="ECO:0000256" key="7">
    <source>
        <dbReference type="ARBA" id="ARBA00023235"/>
    </source>
</evidence>
<dbReference type="Proteomes" id="UP000256345">
    <property type="component" value="Unassembled WGS sequence"/>
</dbReference>
<sequence>MNSFRVAAQELHPNKEQWQAYESQGHLVVLAGPGSGKTKLLAVKLARIAEEELEPPHRIACLTYNNECVSEIRKRLVAVGVRLEERFYLGTVHSFCLSEIVRPFARLAGLRLPSPVRVAPEHIQEKCMQAAINRFGRGQDVAWFRPEIDCYRRTHLNRDRPDWRGEDSSLASIIEEYERLLRADGFVDFDDMVLLAVQILEKHHVARRAVSAKYPTIAVDEYQDLGLPLHRIVELLCFQSASRLFAVGDPDQSIYGFTGARPEMLLELSRRIGVTPVRLKKNYRSGQSILAAAEVALGESRGYTGEKKDVGRLEARQCIGGIEEQCSAAIREIVPALMRLHPGLRLGNVAILYPSKKEGEYLAEACRASSVPFVRNDRGSPYSRTRLIRWLEDAAAWVAGRTLMTPRWEDLLDRWVSLCGHGGRLEHQKAIALRQRVARFLWRNRMPGMPLCEWIAVLIEGFEAELSEMKLNAPDDVASLVGLKELALNGFLQGCTVLGFAFAGGSPDTLNLLTLHSSKGLEFEVVVMVGLDEGVIPRYKASARGVAEARRLFYVGLTRAMRHVVFVYSGFTVDQWGRKHRNGPSRFVRELLGRSLVEVRRD</sequence>
<dbReference type="InterPro" id="IPR014016">
    <property type="entry name" value="UvrD-like_ATP-bd"/>
</dbReference>
<evidence type="ECO:0000259" key="13">
    <source>
        <dbReference type="PROSITE" id="PS51198"/>
    </source>
</evidence>
<dbReference type="PANTHER" id="PTHR11070">
    <property type="entry name" value="UVRD / RECB / PCRA DNA HELICASE FAMILY MEMBER"/>
    <property type="match status" value="1"/>
</dbReference>
<dbReference type="PROSITE" id="PS51198">
    <property type="entry name" value="UVRD_HELICASE_ATP_BIND"/>
    <property type="match status" value="1"/>
</dbReference>
<gene>
    <name evidence="14" type="ORF">ATI61_111137</name>
</gene>
<dbReference type="InterPro" id="IPR013986">
    <property type="entry name" value="DExx_box_DNA_helicase_dom_sf"/>
</dbReference>
<evidence type="ECO:0000256" key="3">
    <source>
        <dbReference type="ARBA" id="ARBA00022801"/>
    </source>
</evidence>
<dbReference type="Pfam" id="PF00580">
    <property type="entry name" value="UvrD-helicase"/>
    <property type="match status" value="1"/>
</dbReference>
<reference evidence="14 15" key="1">
    <citation type="submission" date="2018-08" db="EMBL/GenBank/DDBJ databases">
        <title>Genomic Encyclopedia of Archaeal and Bacterial Type Strains, Phase II (KMG-II): from individual species to whole genera.</title>
        <authorList>
            <person name="Goeker M."/>
        </authorList>
    </citation>
    <scope>NUCLEOTIDE SEQUENCE [LARGE SCALE GENOMIC DNA]</scope>
    <source>
        <strain evidence="14 15">DSM 2261</strain>
    </source>
</reference>
<dbReference type="EC" id="5.6.2.4" evidence="9"/>
<comment type="similarity">
    <text evidence="1">Belongs to the helicase family. UvrD subfamily.</text>
</comment>
<evidence type="ECO:0000313" key="14">
    <source>
        <dbReference type="EMBL" id="REG26588.1"/>
    </source>
</evidence>
<organism evidence="14 15">
    <name type="scientific">Archangium gephyra</name>
    <dbReference type="NCBI Taxonomy" id="48"/>
    <lineage>
        <taxon>Bacteria</taxon>
        <taxon>Pseudomonadati</taxon>
        <taxon>Myxococcota</taxon>
        <taxon>Myxococcia</taxon>
        <taxon>Myxococcales</taxon>
        <taxon>Cystobacterineae</taxon>
        <taxon>Archangiaceae</taxon>
        <taxon>Archangium</taxon>
    </lineage>
</organism>
<keyword evidence="15" id="KW-1185">Reference proteome</keyword>
<protein>
    <recommendedName>
        <fullName evidence="9">DNA 3'-5' helicase</fullName>
        <ecNumber evidence="9">5.6.2.4</ecNumber>
    </recommendedName>
    <alternativeName>
        <fullName evidence="10">DNA 3'-5' helicase II</fullName>
    </alternativeName>
</protein>
<comment type="caution">
    <text evidence="14">The sequence shown here is derived from an EMBL/GenBank/DDBJ whole genome shotgun (WGS) entry which is preliminary data.</text>
</comment>
<evidence type="ECO:0000256" key="8">
    <source>
        <dbReference type="ARBA" id="ARBA00034617"/>
    </source>
</evidence>
<name>A0ABX9JT26_9BACT</name>
<dbReference type="GO" id="GO:0004386">
    <property type="term" value="F:helicase activity"/>
    <property type="evidence" value="ECO:0007669"/>
    <property type="project" value="UniProtKB-KW"/>
</dbReference>
<accession>A0ABX9JT26</accession>
<evidence type="ECO:0000256" key="10">
    <source>
        <dbReference type="ARBA" id="ARBA00034923"/>
    </source>
</evidence>
<evidence type="ECO:0000256" key="9">
    <source>
        <dbReference type="ARBA" id="ARBA00034808"/>
    </source>
</evidence>
<keyword evidence="7" id="KW-0413">Isomerase</keyword>
<evidence type="ECO:0000256" key="2">
    <source>
        <dbReference type="ARBA" id="ARBA00022741"/>
    </source>
</evidence>
<dbReference type="SUPFAM" id="SSF52540">
    <property type="entry name" value="P-loop containing nucleoside triphosphate hydrolases"/>
    <property type="match status" value="1"/>
</dbReference>
<evidence type="ECO:0000256" key="5">
    <source>
        <dbReference type="ARBA" id="ARBA00022840"/>
    </source>
</evidence>
<keyword evidence="2 12" id="KW-0547">Nucleotide-binding</keyword>
<keyword evidence="5 12" id="KW-0067">ATP-binding</keyword>
<keyword evidence="6" id="KW-0238">DNA-binding</keyword>
<dbReference type="PANTHER" id="PTHR11070:SF2">
    <property type="entry name" value="ATP-DEPENDENT DNA HELICASE SRS2"/>
    <property type="match status" value="1"/>
</dbReference>
<dbReference type="Pfam" id="PF13361">
    <property type="entry name" value="UvrD_C"/>
    <property type="match status" value="1"/>
</dbReference>